<name>A0A7W3Y0U9_9ACTN</name>
<comment type="caution">
    <text evidence="1">The sequence shown here is derived from an EMBL/GenBank/DDBJ whole genome shotgun (WGS) entry which is preliminary data.</text>
</comment>
<evidence type="ECO:0000313" key="2">
    <source>
        <dbReference type="Proteomes" id="UP000538929"/>
    </source>
</evidence>
<dbReference type="AlphaFoldDB" id="A0A7W3Y0U9"/>
<keyword evidence="2" id="KW-1185">Reference proteome</keyword>
<reference evidence="2" key="1">
    <citation type="submission" date="2019-10" db="EMBL/GenBank/DDBJ databases">
        <title>Streptomyces sp. nov., a novel actinobacterium isolated from alkaline environment.</title>
        <authorList>
            <person name="Golinska P."/>
        </authorList>
    </citation>
    <scope>NUCLEOTIDE SEQUENCE [LARGE SCALE GENOMIC DNA]</scope>
    <source>
        <strain evidence="2">DSM 42118</strain>
    </source>
</reference>
<sequence length="138" mass="14945">MPTATRAGMPWHVQLVEYPPPLTGGRADIVQTGSRLGMCTLDDMRKLGLPVGPVLYCATHLLLHIPVELGTAHRWHVPQTLCRPGSTSCVVTGPETGGGRCHRIWMTPHDSTHGRTSASDLRHRLLVMRSALATGRAA</sequence>
<evidence type="ECO:0000313" key="1">
    <source>
        <dbReference type="EMBL" id="MBB0243595.1"/>
    </source>
</evidence>
<organism evidence="1 2">
    <name type="scientific">Streptomyces alkaliphilus</name>
    <dbReference type="NCBI Taxonomy" id="1472722"/>
    <lineage>
        <taxon>Bacteria</taxon>
        <taxon>Bacillati</taxon>
        <taxon>Actinomycetota</taxon>
        <taxon>Actinomycetes</taxon>
        <taxon>Kitasatosporales</taxon>
        <taxon>Streptomycetaceae</taxon>
        <taxon>Streptomyces</taxon>
    </lineage>
</organism>
<dbReference type="RefSeq" id="WP_182605240.1">
    <property type="nucleotide sequence ID" value="NZ_VKHT01000096.1"/>
</dbReference>
<accession>A0A7W3Y0U9</accession>
<gene>
    <name evidence="1" type="ORF">FNQ90_05590</name>
</gene>
<dbReference type="Proteomes" id="UP000538929">
    <property type="component" value="Unassembled WGS sequence"/>
</dbReference>
<protein>
    <submittedName>
        <fullName evidence="1">Uncharacterized protein</fullName>
    </submittedName>
</protein>
<dbReference type="EMBL" id="VKHT01000096">
    <property type="protein sequence ID" value="MBB0243595.1"/>
    <property type="molecule type" value="Genomic_DNA"/>
</dbReference>
<proteinExistence type="predicted"/>